<dbReference type="GO" id="GO:0051604">
    <property type="term" value="P:protein maturation"/>
    <property type="evidence" value="ECO:0007669"/>
    <property type="project" value="TreeGrafter"/>
</dbReference>
<dbReference type="EMBL" id="WTVM01000001">
    <property type="protein sequence ID" value="NMG01391.1"/>
    <property type="molecule type" value="Genomic_DNA"/>
</dbReference>
<dbReference type="Pfam" id="PF01455">
    <property type="entry name" value="HupF_HypC"/>
    <property type="match status" value="1"/>
</dbReference>
<dbReference type="NCBIfam" id="TIGR00074">
    <property type="entry name" value="hypC_hupF"/>
    <property type="match status" value="1"/>
</dbReference>
<protein>
    <submittedName>
        <fullName evidence="2">HypC/HybG/HupF family hydrogenase formation chaperone</fullName>
    </submittedName>
</protein>
<evidence type="ECO:0000313" key="2">
    <source>
        <dbReference type="EMBL" id="NMG01391.1"/>
    </source>
</evidence>
<sequence length="88" mass="9317">MCLSVPMQVVENLADGDLAIVERAGRRQQVNMLLVGPQGLGTWVLVALGFAKEVVEPGELALIEDALAALAASLDGDYDPATHFRDLA</sequence>
<proteinExistence type="inferred from homology"/>
<accession>A0A972F575</accession>
<dbReference type="PRINTS" id="PR00445">
    <property type="entry name" value="HUPFHYPC"/>
</dbReference>
<dbReference type="InterPro" id="IPR001109">
    <property type="entry name" value="Hydrogenase_HupF/HypC"/>
</dbReference>
<dbReference type="Proteomes" id="UP000599523">
    <property type="component" value="Unassembled WGS sequence"/>
</dbReference>
<gene>
    <name evidence="2" type="primary">hypC</name>
    <name evidence="2" type="ORF">GPA21_00190</name>
</gene>
<dbReference type="GO" id="GO:1902670">
    <property type="term" value="F:carbon dioxide binding"/>
    <property type="evidence" value="ECO:0007669"/>
    <property type="project" value="TreeGrafter"/>
</dbReference>
<comment type="similarity">
    <text evidence="1">Belongs to the HupF/HypC family.</text>
</comment>
<comment type="caution">
    <text evidence="2">The sequence shown here is derived from an EMBL/GenBank/DDBJ whole genome shotgun (WGS) entry which is preliminary data.</text>
</comment>
<evidence type="ECO:0000313" key="3">
    <source>
        <dbReference type="Proteomes" id="UP000599523"/>
    </source>
</evidence>
<organism evidence="2 3">
    <name type="scientific">Azoarcus taiwanensis</name>
    <dbReference type="NCBI Taxonomy" id="666964"/>
    <lineage>
        <taxon>Bacteria</taxon>
        <taxon>Pseudomonadati</taxon>
        <taxon>Pseudomonadota</taxon>
        <taxon>Betaproteobacteria</taxon>
        <taxon>Rhodocyclales</taxon>
        <taxon>Zoogloeaceae</taxon>
        <taxon>Azoarcus</taxon>
    </lineage>
</organism>
<name>A0A972F575_9RHOO</name>
<keyword evidence="3" id="KW-1185">Reference proteome</keyword>
<dbReference type="SUPFAM" id="SSF159127">
    <property type="entry name" value="HupF/HypC-like"/>
    <property type="match status" value="1"/>
</dbReference>
<dbReference type="RefSeq" id="WP_168986188.1">
    <property type="nucleotide sequence ID" value="NZ_CAWPHM010000111.1"/>
</dbReference>
<dbReference type="Gene3D" id="2.30.30.140">
    <property type="match status" value="1"/>
</dbReference>
<dbReference type="GO" id="GO:0005506">
    <property type="term" value="F:iron ion binding"/>
    <property type="evidence" value="ECO:0007669"/>
    <property type="project" value="TreeGrafter"/>
</dbReference>
<dbReference type="PANTHER" id="PTHR35177:SF2">
    <property type="entry name" value="HYDROGENASE MATURATION FACTOR HYBG"/>
    <property type="match status" value="1"/>
</dbReference>
<dbReference type="AlphaFoldDB" id="A0A972F575"/>
<evidence type="ECO:0000256" key="1">
    <source>
        <dbReference type="ARBA" id="ARBA00006018"/>
    </source>
</evidence>
<reference evidence="2" key="1">
    <citation type="submission" date="2019-12" db="EMBL/GenBank/DDBJ databases">
        <title>Comparative genomics gives insights into the taxonomy of the Azoarcus-Aromatoleum group and reveals separate origins of nif in the plant-associated Azoarcus and non-plant-associated Aromatoleum sub-groups.</title>
        <authorList>
            <person name="Lafos M."/>
            <person name="Maluk M."/>
            <person name="Batista M."/>
            <person name="Junghare M."/>
            <person name="Carmona M."/>
            <person name="Faoro H."/>
            <person name="Cruz L.M."/>
            <person name="Battistoni F."/>
            <person name="De Souza E."/>
            <person name="Pedrosa F."/>
            <person name="Chen W.-M."/>
            <person name="Poole P.S."/>
            <person name="Dixon R.A."/>
            <person name="James E.K."/>
        </authorList>
    </citation>
    <scope>NUCLEOTIDE SEQUENCE</scope>
    <source>
        <strain evidence="2">NSC3</strain>
    </source>
</reference>
<dbReference type="PANTHER" id="PTHR35177">
    <property type="entry name" value="HYDROGENASE MATURATION FACTOR HYBG"/>
    <property type="match status" value="1"/>
</dbReference>